<evidence type="ECO:0000313" key="10">
    <source>
        <dbReference type="Proteomes" id="UP000236434"/>
    </source>
</evidence>
<feature type="domain" description="RecX first three-helical" evidence="8">
    <location>
        <begin position="18"/>
        <end position="54"/>
    </location>
</feature>
<evidence type="ECO:0000256" key="4">
    <source>
        <dbReference type="ARBA" id="ARBA00022490"/>
    </source>
</evidence>
<dbReference type="OrthoDB" id="9794014at2"/>
<dbReference type="Proteomes" id="UP000236434">
    <property type="component" value="Unassembled WGS sequence"/>
</dbReference>
<dbReference type="InterPro" id="IPR053924">
    <property type="entry name" value="RecX_HTH_2nd"/>
</dbReference>
<evidence type="ECO:0000256" key="3">
    <source>
        <dbReference type="ARBA" id="ARBA00018111"/>
    </source>
</evidence>
<dbReference type="InterPro" id="IPR053926">
    <property type="entry name" value="RecX_HTH_1st"/>
</dbReference>
<dbReference type="GO" id="GO:0005737">
    <property type="term" value="C:cytoplasm"/>
    <property type="evidence" value="ECO:0007669"/>
    <property type="project" value="UniProtKB-SubCell"/>
</dbReference>
<dbReference type="InterPro" id="IPR036388">
    <property type="entry name" value="WH-like_DNA-bd_sf"/>
</dbReference>
<dbReference type="PANTHER" id="PTHR33602:SF1">
    <property type="entry name" value="REGULATORY PROTEIN RECX FAMILY PROTEIN"/>
    <property type="match status" value="1"/>
</dbReference>
<evidence type="ECO:0000259" key="7">
    <source>
        <dbReference type="Pfam" id="PF21981"/>
    </source>
</evidence>
<keyword evidence="4 5" id="KW-0963">Cytoplasm</keyword>
<comment type="function">
    <text evidence="5">Modulates RecA activity.</text>
</comment>
<evidence type="ECO:0000259" key="8">
    <source>
        <dbReference type="Pfam" id="PF21982"/>
    </source>
</evidence>
<proteinExistence type="inferred from homology"/>
<dbReference type="EMBL" id="AZRL01000022">
    <property type="protein sequence ID" value="PNR94974.1"/>
    <property type="molecule type" value="Genomic_DNA"/>
</dbReference>
<dbReference type="InterPro" id="IPR053925">
    <property type="entry name" value="RecX_HTH_3rd"/>
</dbReference>
<dbReference type="GO" id="GO:0006282">
    <property type="term" value="P:regulation of DNA repair"/>
    <property type="evidence" value="ECO:0007669"/>
    <property type="project" value="UniProtKB-UniRule"/>
</dbReference>
<dbReference type="RefSeq" id="WP_103067613.1">
    <property type="nucleotide sequence ID" value="NZ_AZRL01000022.1"/>
</dbReference>
<evidence type="ECO:0000313" key="9">
    <source>
        <dbReference type="EMBL" id="PNR94974.1"/>
    </source>
</evidence>
<feature type="domain" description="RecX third three-helical" evidence="7">
    <location>
        <begin position="124"/>
        <end position="150"/>
    </location>
</feature>
<accession>A0A2K1NWR3</accession>
<comment type="similarity">
    <text evidence="2 5">Belongs to the RecX family.</text>
</comment>
<dbReference type="PANTHER" id="PTHR33602">
    <property type="entry name" value="REGULATORY PROTEIN RECX FAMILY PROTEIN"/>
    <property type="match status" value="1"/>
</dbReference>
<dbReference type="Gene3D" id="1.10.10.10">
    <property type="entry name" value="Winged helix-like DNA-binding domain superfamily/Winged helix DNA-binding domain"/>
    <property type="match status" value="3"/>
</dbReference>
<evidence type="ECO:0000256" key="5">
    <source>
        <dbReference type="HAMAP-Rule" id="MF_01114"/>
    </source>
</evidence>
<evidence type="ECO:0000256" key="1">
    <source>
        <dbReference type="ARBA" id="ARBA00004496"/>
    </source>
</evidence>
<comment type="caution">
    <text evidence="9">The sequence shown here is derived from an EMBL/GenBank/DDBJ whole genome shotgun (WGS) entry which is preliminary data.</text>
</comment>
<gene>
    <name evidence="5" type="primary">recX</name>
    <name evidence="9" type="ORF">X929_08835</name>
</gene>
<dbReference type="AlphaFoldDB" id="A0A2K1NWR3"/>
<dbReference type="Pfam" id="PF21982">
    <property type="entry name" value="RecX_HTH1"/>
    <property type="match status" value="1"/>
</dbReference>
<dbReference type="InterPro" id="IPR003783">
    <property type="entry name" value="Regulatory_RecX"/>
</dbReference>
<sequence length="156" mass="18189">MKKYKKINPKDEKAAEKSALNLIKYRARSEKELSSRLKEKGFDDEVIGKVVEKCKKSGLIDDKLFAYLYTYDKLTLDKKGPLFIHHELKRLGVEESLISESLEKVKNEVDINAIALELAKNYYERKQDILKTKAYLYRRGFEPDIINCVIENLRGD</sequence>
<reference evidence="9 10" key="1">
    <citation type="submission" date="2013-12" db="EMBL/GenBank/DDBJ databases">
        <title>Comparative genomics of Petrotoga isolates.</title>
        <authorList>
            <person name="Nesbo C.L."/>
            <person name="Charchuk R."/>
            <person name="Chow K."/>
        </authorList>
    </citation>
    <scope>NUCLEOTIDE SEQUENCE [LARGE SCALE GENOMIC DNA]</scope>
    <source>
        <strain evidence="9 10">DSM 13574</strain>
    </source>
</reference>
<dbReference type="Pfam" id="PF02631">
    <property type="entry name" value="RecX_HTH2"/>
    <property type="match status" value="1"/>
</dbReference>
<evidence type="ECO:0000259" key="6">
    <source>
        <dbReference type="Pfam" id="PF02631"/>
    </source>
</evidence>
<organism evidence="9 10">
    <name type="scientific">Petrotoga olearia DSM 13574</name>
    <dbReference type="NCBI Taxonomy" id="1122955"/>
    <lineage>
        <taxon>Bacteria</taxon>
        <taxon>Thermotogati</taxon>
        <taxon>Thermotogota</taxon>
        <taxon>Thermotogae</taxon>
        <taxon>Petrotogales</taxon>
        <taxon>Petrotogaceae</taxon>
        <taxon>Petrotoga</taxon>
    </lineage>
</organism>
<dbReference type="Pfam" id="PF21981">
    <property type="entry name" value="RecX_HTH3"/>
    <property type="match status" value="1"/>
</dbReference>
<comment type="subcellular location">
    <subcellularLocation>
        <location evidence="1 5">Cytoplasm</location>
    </subcellularLocation>
</comment>
<protein>
    <recommendedName>
        <fullName evidence="3 5">Regulatory protein RecX</fullName>
    </recommendedName>
</protein>
<evidence type="ECO:0000256" key="2">
    <source>
        <dbReference type="ARBA" id="ARBA00009695"/>
    </source>
</evidence>
<name>A0A2K1NWR3_9BACT</name>
<dbReference type="HAMAP" id="MF_01114">
    <property type="entry name" value="RecX"/>
    <property type="match status" value="1"/>
</dbReference>
<feature type="domain" description="RecX second three-helical" evidence="6">
    <location>
        <begin position="61"/>
        <end position="102"/>
    </location>
</feature>